<dbReference type="Proteomes" id="UP000554482">
    <property type="component" value="Unassembled WGS sequence"/>
</dbReference>
<gene>
    <name evidence="1" type="ORF">FRX31_027001</name>
</gene>
<proteinExistence type="predicted"/>
<evidence type="ECO:0000313" key="2">
    <source>
        <dbReference type="Proteomes" id="UP000554482"/>
    </source>
</evidence>
<reference evidence="1 2" key="1">
    <citation type="submission" date="2020-06" db="EMBL/GenBank/DDBJ databases">
        <title>Transcriptomic and genomic resources for Thalictrum thalictroides and T. hernandezii: Facilitating candidate gene discovery in an emerging model plant lineage.</title>
        <authorList>
            <person name="Arias T."/>
            <person name="Riano-Pachon D.M."/>
            <person name="Di Stilio V.S."/>
        </authorList>
    </citation>
    <scope>NUCLEOTIDE SEQUENCE [LARGE SCALE GENOMIC DNA]</scope>
    <source>
        <strain evidence="2">cv. WT478/WT964</strain>
        <tissue evidence="1">Leaves</tissue>
    </source>
</reference>
<protein>
    <submittedName>
        <fullName evidence="1">Uncharacterized protein</fullName>
    </submittedName>
</protein>
<accession>A0A7J6VFG1</accession>
<name>A0A7J6VFG1_THATH</name>
<sequence>MQWICYTGKGHHYNHHKKTQILHSIKKLFRLQEYLSTSVSSLVSLKVLSFFLTELYVEFVTMHMIKVLVLYQLLAYC</sequence>
<dbReference type="AlphaFoldDB" id="A0A7J6VFG1"/>
<organism evidence="1 2">
    <name type="scientific">Thalictrum thalictroides</name>
    <name type="common">Rue-anemone</name>
    <name type="synonym">Anemone thalictroides</name>
    <dbReference type="NCBI Taxonomy" id="46969"/>
    <lineage>
        <taxon>Eukaryota</taxon>
        <taxon>Viridiplantae</taxon>
        <taxon>Streptophyta</taxon>
        <taxon>Embryophyta</taxon>
        <taxon>Tracheophyta</taxon>
        <taxon>Spermatophyta</taxon>
        <taxon>Magnoliopsida</taxon>
        <taxon>Ranunculales</taxon>
        <taxon>Ranunculaceae</taxon>
        <taxon>Thalictroideae</taxon>
        <taxon>Thalictrum</taxon>
    </lineage>
</organism>
<keyword evidence="2" id="KW-1185">Reference proteome</keyword>
<evidence type="ECO:0000313" key="1">
    <source>
        <dbReference type="EMBL" id="KAF5183411.1"/>
    </source>
</evidence>
<comment type="caution">
    <text evidence="1">The sequence shown here is derived from an EMBL/GenBank/DDBJ whole genome shotgun (WGS) entry which is preliminary data.</text>
</comment>
<dbReference type="EMBL" id="JABWDY010033464">
    <property type="protein sequence ID" value="KAF5183411.1"/>
    <property type="molecule type" value="Genomic_DNA"/>
</dbReference>